<sequence length="58" mass="6676">MGLTREANHKLTETRTARFERGRCGRDLSVDDVDEIRAAETRTAKWKEKGSKGEKIRD</sequence>
<reference evidence="1" key="1">
    <citation type="submission" date="2020-09" db="EMBL/GenBank/DDBJ databases">
        <title>Genome-Enabled Discovery of Anthraquinone Biosynthesis in Senna tora.</title>
        <authorList>
            <person name="Kang S.-H."/>
            <person name="Pandey R.P."/>
            <person name="Lee C.-M."/>
            <person name="Sim J.-S."/>
            <person name="Jeong J.-T."/>
            <person name="Choi B.-S."/>
            <person name="Jung M."/>
            <person name="Ginzburg D."/>
            <person name="Zhao K."/>
            <person name="Won S.Y."/>
            <person name="Oh T.-J."/>
            <person name="Yu Y."/>
            <person name="Kim N.-H."/>
            <person name="Lee O.R."/>
            <person name="Lee T.-H."/>
            <person name="Bashyal P."/>
            <person name="Kim T.-S."/>
            <person name="Lee W.-H."/>
            <person name="Kawkins C."/>
            <person name="Kim C.-K."/>
            <person name="Kim J.S."/>
            <person name="Ahn B.O."/>
            <person name="Rhee S.Y."/>
            <person name="Sohng J.K."/>
        </authorList>
    </citation>
    <scope>NUCLEOTIDE SEQUENCE</scope>
    <source>
        <tissue evidence="1">Leaf</tissue>
    </source>
</reference>
<dbReference type="EMBL" id="JAAIUW010000011">
    <property type="protein sequence ID" value="KAF7810484.1"/>
    <property type="molecule type" value="Genomic_DNA"/>
</dbReference>
<name>A0A834WAX7_9FABA</name>
<comment type="caution">
    <text evidence="1">The sequence shown here is derived from an EMBL/GenBank/DDBJ whole genome shotgun (WGS) entry which is preliminary data.</text>
</comment>
<accession>A0A834WAX7</accession>
<keyword evidence="2" id="KW-1185">Reference proteome</keyword>
<gene>
    <name evidence="1" type="ORF">G2W53_037227</name>
</gene>
<protein>
    <submittedName>
        <fullName evidence="1">Uncharacterized protein</fullName>
    </submittedName>
</protein>
<evidence type="ECO:0000313" key="1">
    <source>
        <dbReference type="EMBL" id="KAF7810484.1"/>
    </source>
</evidence>
<dbReference type="AlphaFoldDB" id="A0A834WAX7"/>
<proteinExistence type="predicted"/>
<evidence type="ECO:0000313" key="2">
    <source>
        <dbReference type="Proteomes" id="UP000634136"/>
    </source>
</evidence>
<organism evidence="1 2">
    <name type="scientific">Senna tora</name>
    <dbReference type="NCBI Taxonomy" id="362788"/>
    <lineage>
        <taxon>Eukaryota</taxon>
        <taxon>Viridiplantae</taxon>
        <taxon>Streptophyta</taxon>
        <taxon>Embryophyta</taxon>
        <taxon>Tracheophyta</taxon>
        <taxon>Spermatophyta</taxon>
        <taxon>Magnoliopsida</taxon>
        <taxon>eudicotyledons</taxon>
        <taxon>Gunneridae</taxon>
        <taxon>Pentapetalae</taxon>
        <taxon>rosids</taxon>
        <taxon>fabids</taxon>
        <taxon>Fabales</taxon>
        <taxon>Fabaceae</taxon>
        <taxon>Caesalpinioideae</taxon>
        <taxon>Cassia clade</taxon>
        <taxon>Senna</taxon>
    </lineage>
</organism>
<dbReference type="Proteomes" id="UP000634136">
    <property type="component" value="Unassembled WGS sequence"/>
</dbReference>